<dbReference type="GO" id="GO:0103068">
    <property type="term" value="F:leukotriene C4 gamma-glutamyl transferase activity"/>
    <property type="evidence" value="ECO:0007669"/>
    <property type="project" value="UniProtKB-EC"/>
</dbReference>
<proteinExistence type="predicted"/>
<feature type="non-terminal residue" evidence="2">
    <location>
        <position position="519"/>
    </location>
</feature>
<feature type="compositionally biased region" description="Basic residues" evidence="1">
    <location>
        <begin position="67"/>
        <end position="77"/>
    </location>
</feature>
<feature type="compositionally biased region" description="Low complexity" evidence="1">
    <location>
        <begin position="447"/>
        <end position="466"/>
    </location>
</feature>
<dbReference type="EMBL" id="CADCTS010000197">
    <property type="protein sequence ID" value="CAA9301663.1"/>
    <property type="molecule type" value="Genomic_DNA"/>
</dbReference>
<feature type="compositionally biased region" description="Basic and acidic residues" evidence="1">
    <location>
        <begin position="395"/>
        <end position="404"/>
    </location>
</feature>
<keyword evidence="2" id="KW-0378">Hydrolase</keyword>
<keyword evidence="2" id="KW-0012">Acyltransferase</keyword>
<feature type="compositionally biased region" description="Gly residues" evidence="1">
    <location>
        <begin position="225"/>
        <end position="236"/>
    </location>
</feature>
<accession>A0A6J4KBU6</accession>
<feature type="compositionally biased region" description="Basic residues" evidence="1">
    <location>
        <begin position="105"/>
        <end position="133"/>
    </location>
</feature>
<feature type="compositionally biased region" description="Basic residues" evidence="1">
    <location>
        <begin position="505"/>
        <end position="519"/>
    </location>
</feature>
<reference evidence="2" key="1">
    <citation type="submission" date="2020-02" db="EMBL/GenBank/DDBJ databases">
        <authorList>
            <person name="Meier V. D."/>
        </authorList>
    </citation>
    <scope>NUCLEOTIDE SEQUENCE</scope>
    <source>
        <strain evidence="2">AVDCRST_MAG48</strain>
    </source>
</reference>
<feature type="compositionally biased region" description="Basic residues" evidence="1">
    <location>
        <begin position="405"/>
        <end position="426"/>
    </location>
</feature>
<dbReference type="GO" id="GO:0036374">
    <property type="term" value="F:glutathione hydrolase activity"/>
    <property type="evidence" value="ECO:0007669"/>
    <property type="project" value="UniProtKB-EC"/>
</dbReference>
<feature type="compositionally biased region" description="Basic residues" evidence="1">
    <location>
        <begin position="202"/>
        <end position="220"/>
    </location>
</feature>
<organism evidence="2">
    <name type="scientific">uncultured Friedmanniella sp</name>
    <dbReference type="NCBI Taxonomy" id="335381"/>
    <lineage>
        <taxon>Bacteria</taxon>
        <taxon>Bacillati</taxon>
        <taxon>Actinomycetota</taxon>
        <taxon>Actinomycetes</taxon>
        <taxon>Propionibacteriales</taxon>
        <taxon>Nocardioidaceae</taxon>
        <taxon>Friedmanniella</taxon>
        <taxon>environmental samples</taxon>
    </lineage>
</organism>
<dbReference type="EC" id="3.4.19.13" evidence="2"/>
<feature type="compositionally biased region" description="Basic residues" evidence="1">
    <location>
        <begin position="28"/>
        <end position="50"/>
    </location>
</feature>
<feature type="region of interest" description="Disordered" evidence="1">
    <location>
        <begin position="1"/>
        <end position="138"/>
    </location>
</feature>
<feature type="non-terminal residue" evidence="2">
    <location>
        <position position="1"/>
    </location>
</feature>
<protein>
    <submittedName>
        <fullName evidence="2">Gamma-glutamyltranspeptidase @ Glutathione hydrolase</fullName>
        <ecNumber evidence="2">2.3.2.2</ecNumber>
        <ecNumber evidence="2">3.4.19.13</ecNumber>
    </submittedName>
</protein>
<feature type="compositionally biased region" description="Low complexity" evidence="1">
    <location>
        <begin position="494"/>
        <end position="504"/>
    </location>
</feature>
<feature type="compositionally biased region" description="Basic residues" evidence="1">
    <location>
        <begin position="245"/>
        <end position="263"/>
    </location>
</feature>
<evidence type="ECO:0000256" key="1">
    <source>
        <dbReference type="SAM" id="MobiDB-lite"/>
    </source>
</evidence>
<feature type="compositionally biased region" description="Basic and acidic residues" evidence="1">
    <location>
        <begin position="16"/>
        <end position="27"/>
    </location>
</feature>
<sequence length="519" mass="54782">VHRTPRVPHPTRPPRHLRDGRHDPLDRQRHRAGRAGARRQRLRRRRRRGLRAAPGRAPPQRPGRGHDRPRRHRRRPRPAGARRPGAGAPRGDPGALRGGRAGPRAGRRRPGRGRARCRRRVAAAAPRPRHLGAGRRLGLHDRLRRAGLPAGAAGGRHRRLGPRALHRPVAHLGGLLAGRRAAAARLGADDEPGLRPGAARDARRRPRRRHPGGAGRRRAARVADGPGGADGVGLPGGAAPALRRPGPRRRAHRGGLRRPRRHLGAGDHRGVPGLDGGEDGRLGPGAGAAAGADHPRRLPRRGARPADGRRRPPPAGGAQAGDGRPGGLLRRPGRRGGRAARPARGAAVRRLRGRPAGPDHRPGVDGGPAGRGAGPPGLPRPPDHRLAGPVRGGRGRADRVAGRRDPRRHLPPRRRRPLGQHGRGHPVGRLAAVLPAHPRAGLLPGVADADGLARPGLALGAASRPPAADHPHPDAAAARRGPGVGARHPRRRPAGPVAAGLPRPGARRRLHPAAGHRRP</sequence>
<gene>
    <name evidence="2" type="ORF">AVDCRST_MAG48-1372</name>
</gene>
<dbReference type="EC" id="2.3.2.2" evidence="2"/>
<name>A0A6J4KBU6_9ACTN</name>
<keyword evidence="2" id="KW-0808">Transferase</keyword>
<evidence type="ECO:0000313" key="2">
    <source>
        <dbReference type="EMBL" id="CAA9301663.1"/>
    </source>
</evidence>
<feature type="compositionally biased region" description="Gly residues" evidence="1">
    <location>
        <begin position="364"/>
        <end position="375"/>
    </location>
</feature>
<feature type="region of interest" description="Disordered" evidence="1">
    <location>
        <begin position="185"/>
        <end position="519"/>
    </location>
</feature>
<feature type="compositionally biased region" description="Low complexity" evidence="1">
    <location>
        <begin position="78"/>
        <end position="95"/>
    </location>
</feature>
<dbReference type="AlphaFoldDB" id="A0A6J4KBU6"/>